<dbReference type="Proteomes" id="UP001591681">
    <property type="component" value="Unassembled WGS sequence"/>
</dbReference>
<protein>
    <submittedName>
        <fullName evidence="2">Uncharacterized protein</fullName>
    </submittedName>
</protein>
<accession>A0ABD1KI60</accession>
<dbReference type="PANTHER" id="PTHR28457">
    <property type="entry name" value="COILED-COIL DOMAIN-CONTAINING PROTEIN 189"/>
    <property type="match status" value="1"/>
</dbReference>
<gene>
    <name evidence="2" type="ORF">ACEWY4_005313</name>
</gene>
<evidence type="ECO:0000313" key="3">
    <source>
        <dbReference type="Proteomes" id="UP001591681"/>
    </source>
</evidence>
<dbReference type="PANTHER" id="PTHR28457:SF2">
    <property type="entry name" value="SIMILAR TO 4930578I06RIK PROTEIN"/>
    <property type="match status" value="1"/>
</dbReference>
<keyword evidence="1" id="KW-0175">Coiled coil</keyword>
<proteinExistence type="predicted"/>
<name>A0ABD1KI60_9TELE</name>
<sequence length="269" mass="30779">MASLTAKDVQRIAKTEKREGIRRLNEHFQWNEFVGDSQRQLLHQEFIYEVLMFAVNRGFPWTATAEVARMSKELLPDLKGMERDQAIELIAERVSLCLPSLSQAHRSTIFNFIADTYVSHQQLYQAFLTLPASKTPVVQLTVEVPPVPLKLCEGMDINEWETREAMRRLAAAQEEKQAEIRQLRERTGQLQQERLEAALKDFGVSLEGSRGKQAMEKIIHDFLQAQGEKMMETIMKEAALIQEHFDLKIQAKAIAQPDSGVSSQQKTKK</sequence>
<dbReference type="AlphaFoldDB" id="A0ABD1KI60"/>
<comment type="caution">
    <text evidence="2">The sequence shown here is derived from an EMBL/GenBank/DDBJ whole genome shotgun (WGS) entry which is preliminary data.</text>
</comment>
<evidence type="ECO:0000256" key="1">
    <source>
        <dbReference type="SAM" id="Coils"/>
    </source>
</evidence>
<dbReference type="InterPro" id="IPR032727">
    <property type="entry name" value="CLAMP"/>
</dbReference>
<evidence type="ECO:0000313" key="2">
    <source>
        <dbReference type="EMBL" id="KAL2098833.1"/>
    </source>
</evidence>
<organism evidence="2 3">
    <name type="scientific">Coilia grayii</name>
    <name type="common">Gray's grenadier anchovy</name>
    <dbReference type="NCBI Taxonomy" id="363190"/>
    <lineage>
        <taxon>Eukaryota</taxon>
        <taxon>Metazoa</taxon>
        <taxon>Chordata</taxon>
        <taxon>Craniata</taxon>
        <taxon>Vertebrata</taxon>
        <taxon>Euteleostomi</taxon>
        <taxon>Actinopterygii</taxon>
        <taxon>Neopterygii</taxon>
        <taxon>Teleostei</taxon>
        <taxon>Clupei</taxon>
        <taxon>Clupeiformes</taxon>
        <taxon>Clupeoidei</taxon>
        <taxon>Engraulidae</taxon>
        <taxon>Coilinae</taxon>
        <taxon>Coilia</taxon>
    </lineage>
</organism>
<reference evidence="2 3" key="1">
    <citation type="submission" date="2024-09" db="EMBL/GenBank/DDBJ databases">
        <title>A chromosome-level genome assembly of Gray's grenadier anchovy, Coilia grayii.</title>
        <authorList>
            <person name="Fu Z."/>
        </authorList>
    </citation>
    <scope>NUCLEOTIDE SEQUENCE [LARGE SCALE GENOMIC DNA]</scope>
    <source>
        <strain evidence="2">G4</strain>
        <tissue evidence="2">Muscle</tissue>
    </source>
</reference>
<feature type="coiled-coil region" evidence="1">
    <location>
        <begin position="162"/>
        <end position="193"/>
    </location>
</feature>
<keyword evidence="3" id="KW-1185">Reference proteome</keyword>
<dbReference type="EMBL" id="JBHFQA010000005">
    <property type="protein sequence ID" value="KAL2098833.1"/>
    <property type="molecule type" value="Genomic_DNA"/>
</dbReference>